<sequence length="422" mass="47141">MKLTGTAFCCKVPEHWRENTTNDLLDAGSPFPVKGVSPRLTVQESTVSEHPEALAVISQERLRSLASSPETVVVQVEAVVRHGVERRRLWSLSPVTSEEQPEHIVTALTIRDLVIADGILAEAALTMALDHWKPGDSHHKVLDSLQLLPPGDRATPTATVTPTTPILDQWVTKRDGAPREDLSVVTPAQLIFPNGALTLSSLSARVFLNNLQSQGDHVPSGEVLEELVAAGLVDDDGHPAATGRLCAEHVLNGTAWRLSATPGSAELRFWLTERTTLLMLPHPDQQDASQLGFCSSDDLLRLLLCWVETTPSWPLDVELRMNRWQLRSRIRRHRTSTSRRFDDKAEFIGQPWTAWSLTDRWAQPQLTWLQTPTRGNAVTHVDPSLRNPLRLTTIRQDPEHPLWVHLRSALRDYTAPTDPLRR</sequence>
<accession>A0A3P1T8C1</accession>
<proteinExistence type="predicted"/>
<organism evidence="1 2">
    <name type="scientific">Arachnia propionica</name>
    <dbReference type="NCBI Taxonomy" id="1750"/>
    <lineage>
        <taxon>Bacteria</taxon>
        <taxon>Bacillati</taxon>
        <taxon>Actinomycetota</taxon>
        <taxon>Actinomycetes</taxon>
        <taxon>Propionibacteriales</taxon>
        <taxon>Propionibacteriaceae</taxon>
        <taxon>Arachnia</taxon>
    </lineage>
</organism>
<protein>
    <submittedName>
        <fullName evidence="1">Uncharacterized protein</fullName>
    </submittedName>
</protein>
<comment type="caution">
    <text evidence="1">The sequence shown here is derived from an EMBL/GenBank/DDBJ whole genome shotgun (WGS) entry which is preliminary data.</text>
</comment>
<reference evidence="1 2" key="1">
    <citation type="submission" date="2018-11" db="EMBL/GenBank/DDBJ databases">
        <title>Genomes From Bacteria Associated with the Canine Oral Cavity: a Test Case for Automated Genome-Based Taxonomic Assignment.</title>
        <authorList>
            <person name="Coil D.A."/>
            <person name="Jospin G."/>
            <person name="Darling A.E."/>
            <person name="Wallis C."/>
            <person name="Davis I.J."/>
            <person name="Harris S."/>
            <person name="Eisen J.A."/>
            <person name="Holcombe L.J."/>
            <person name="O'Flynn C."/>
        </authorList>
    </citation>
    <scope>NUCLEOTIDE SEQUENCE [LARGE SCALE GENOMIC DNA]</scope>
    <source>
        <strain evidence="1 2">OH887_COT-365</strain>
    </source>
</reference>
<dbReference type="OrthoDB" id="9822511at2"/>
<evidence type="ECO:0000313" key="2">
    <source>
        <dbReference type="Proteomes" id="UP000280819"/>
    </source>
</evidence>
<dbReference type="AlphaFoldDB" id="A0A3P1T8C1"/>
<dbReference type="Proteomes" id="UP000280819">
    <property type="component" value="Unassembled WGS sequence"/>
</dbReference>
<evidence type="ECO:0000313" key="1">
    <source>
        <dbReference type="EMBL" id="RRD05508.1"/>
    </source>
</evidence>
<dbReference type="RefSeq" id="WP_124844379.1">
    <property type="nucleotide sequence ID" value="NZ_RQZG01000006.1"/>
</dbReference>
<gene>
    <name evidence="1" type="ORF">EII34_07195</name>
</gene>
<name>A0A3P1T8C1_9ACTN</name>
<dbReference type="EMBL" id="RQZG01000006">
    <property type="protein sequence ID" value="RRD05508.1"/>
    <property type="molecule type" value="Genomic_DNA"/>
</dbReference>